<comment type="caution">
    <text evidence="1">The sequence shown here is derived from an EMBL/GenBank/DDBJ whole genome shotgun (WGS) entry which is preliminary data.</text>
</comment>
<dbReference type="OrthoDB" id="2442813at2759"/>
<reference evidence="1 2" key="1">
    <citation type="submission" date="2018-06" db="EMBL/GenBank/DDBJ databases">
        <title>Comparative genomics reveals the genomic features of Rhizophagus irregularis, R. cerebriforme, R. diaphanum and Gigaspora rosea, and their symbiotic lifestyle signature.</title>
        <authorList>
            <person name="Morin E."/>
            <person name="San Clemente H."/>
            <person name="Chen E.C.H."/>
            <person name="De La Providencia I."/>
            <person name="Hainaut M."/>
            <person name="Kuo A."/>
            <person name="Kohler A."/>
            <person name="Murat C."/>
            <person name="Tang N."/>
            <person name="Roy S."/>
            <person name="Loubradou J."/>
            <person name="Henrissat B."/>
            <person name="Grigoriev I.V."/>
            <person name="Corradi N."/>
            <person name="Roux C."/>
            <person name="Martin F.M."/>
        </authorList>
    </citation>
    <scope>NUCLEOTIDE SEQUENCE [LARGE SCALE GENOMIC DNA]</scope>
    <source>
        <strain evidence="1 2">DAOM 227022</strain>
    </source>
</reference>
<dbReference type="EMBL" id="QKYT01000984">
    <property type="protein sequence ID" value="RIA80372.1"/>
    <property type="molecule type" value="Genomic_DNA"/>
</dbReference>
<dbReference type="AlphaFoldDB" id="A0A397S4F7"/>
<organism evidence="1 2">
    <name type="scientific">Glomus cerebriforme</name>
    <dbReference type="NCBI Taxonomy" id="658196"/>
    <lineage>
        <taxon>Eukaryota</taxon>
        <taxon>Fungi</taxon>
        <taxon>Fungi incertae sedis</taxon>
        <taxon>Mucoromycota</taxon>
        <taxon>Glomeromycotina</taxon>
        <taxon>Glomeromycetes</taxon>
        <taxon>Glomerales</taxon>
        <taxon>Glomeraceae</taxon>
        <taxon>Glomus</taxon>
    </lineage>
</organism>
<evidence type="ECO:0000313" key="1">
    <source>
        <dbReference type="EMBL" id="RIA80372.1"/>
    </source>
</evidence>
<gene>
    <name evidence="1" type="ORF">C1645_882200</name>
</gene>
<protein>
    <submittedName>
        <fullName evidence="1">Uncharacterized protein</fullName>
    </submittedName>
</protein>
<evidence type="ECO:0000313" key="2">
    <source>
        <dbReference type="Proteomes" id="UP000265703"/>
    </source>
</evidence>
<name>A0A397S4F7_9GLOM</name>
<proteinExistence type="predicted"/>
<keyword evidence="2" id="KW-1185">Reference proteome</keyword>
<dbReference type="Proteomes" id="UP000265703">
    <property type="component" value="Unassembled WGS sequence"/>
</dbReference>
<accession>A0A397S4F7</accession>
<sequence>MEIEDVEALFSYKLERNREVHKVSLNRSETASVLSQQLQYALRILRLAPDQPPNFPRAFEKCAECVYRRN</sequence>